<dbReference type="GO" id="GO:0003950">
    <property type="term" value="F:NAD+ poly-ADP-ribosyltransferase activity"/>
    <property type="evidence" value="ECO:0007669"/>
    <property type="project" value="InterPro"/>
</dbReference>
<name>A0A379JFM7_9NOCA</name>
<dbReference type="GO" id="GO:0000215">
    <property type="term" value="F:tRNA 2'-phosphotransferase activity"/>
    <property type="evidence" value="ECO:0007669"/>
    <property type="project" value="TreeGrafter"/>
</dbReference>
<dbReference type="GO" id="GO:0006388">
    <property type="term" value="P:tRNA splicing, via endonucleolytic cleavage and ligation"/>
    <property type="evidence" value="ECO:0007669"/>
    <property type="project" value="UniProtKB-UniRule"/>
</dbReference>
<dbReference type="Gene3D" id="1.10.10.970">
    <property type="entry name" value="RNA 2'-phosphotransferase, Tpt1/KptA family, N-terminal domain"/>
    <property type="match status" value="1"/>
</dbReference>
<evidence type="ECO:0000256" key="5">
    <source>
        <dbReference type="HAMAP-Rule" id="MF_00299"/>
    </source>
</evidence>
<keyword evidence="3 5" id="KW-0520">NAD</keyword>
<dbReference type="EC" id="2.7.1.-" evidence="5"/>
<dbReference type="RefSeq" id="WP_039814120.1">
    <property type="nucleotide sequence ID" value="NZ_UGRY01000003.1"/>
</dbReference>
<evidence type="ECO:0000256" key="3">
    <source>
        <dbReference type="ARBA" id="ARBA00023027"/>
    </source>
</evidence>
<protein>
    <recommendedName>
        <fullName evidence="5">Probable RNA 2'-phosphotransferase</fullName>
        <ecNumber evidence="5">2.7.1.-</ecNumber>
    </recommendedName>
</protein>
<dbReference type="NCBIfam" id="NF002014">
    <property type="entry name" value="PRK00819.1-4"/>
    <property type="match status" value="1"/>
</dbReference>
<sequence length="187" mass="20293">MNDRDVVKVSKRLSNWLRHHPEAIGLDLDAAGWVPVAALLRQAAAHGKGFTRAQLDLVVERNNKRRFEFDASGTRIRARQGHSVPVDLGYAPAAPPGRLYHGTARSNLPLIRSQGLLPMRRHAVHLSADPDTARTVGTRHGSPAVLAVAAADMHRDGHEFFVTGNGVWLVAEVPPRYLGVADSTAVS</sequence>
<evidence type="ECO:0000256" key="4">
    <source>
        <dbReference type="ARBA" id="ARBA00025212"/>
    </source>
</evidence>
<gene>
    <name evidence="5" type="primary">kptA</name>
    <name evidence="6" type="ORF">NCTC1934_04760</name>
</gene>
<evidence type="ECO:0000256" key="1">
    <source>
        <dbReference type="ARBA" id="ARBA00009836"/>
    </source>
</evidence>
<dbReference type="Gene3D" id="3.20.170.30">
    <property type="match status" value="1"/>
</dbReference>
<dbReference type="InterPro" id="IPR042081">
    <property type="entry name" value="RNA_2'-PTrans_C"/>
</dbReference>
<dbReference type="PANTHER" id="PTHR12684">
    <property type="entry name" value="PUTATIVE PHOSPHOTRANSFERASE"/>
    <property type="match status" value="1"/>
</dbReference>
<dbReference type="Pfam" id="PF01885">
    <property type="entry name" value="PTS_2-RNA"/>
    <property type="match status" value="1"/>
</dbReference>
<dbReference type="AlphaFoldDB" id="A0A379JFM7"/>
<comment type="similarity">
    <text evidence="1 5">Belongs to the KptA/TPT1 family.</text>
</comment>
<dbReference type="HAMAP" id="MF_00299">
    <property type="entry name" value="KptA"/>
    <property type="match status" value="1"/>
</dbReference>
<dbReference type="PANTHER" id="PTHR12684:SF2">
    <property type="entry name" value="TRNA 2'-PHOSPHOTRANSFERASE 1"/>
    <property type="match status" value="1"/>
</dbReference>
<organism evidence="6 7">
    <name type="scientific">Nocardia otitidiscaviarum</name>
    <dbReference type="NCBI Taxonomy" id="1823"/>
    <lineage>
        <taxon>Bacteria</taxon>
        <taxon>Bacillati</taxon>
        <taxon>Actinomycetota</taxon>
        <taxon>Actinomycetes</taxon>
        <taxon>Mycobacteriales</taxon>
        <taxon>Nocardiaceae</taxon>
        <taxon>Nocardia</taxon>
    </lineage>
</organism>
<dbReference type="InterPro" id="IPR002745">
    <property type="entry name" value="Ptrans_KptA/Tpt1"/>
</dbReference>
<dbReference type="OrthoDB" id="4537997at2"/>
<proteinExistence type="inferred from homology"/>
<dbReference type="STRING" id="1406858.GCA_000710895_03979"/>
<dbReference type="InterPro" id="IPR022928">
    <property type="entry name" value="RNA_2'-PTrans_KptA"/>
</dbReference>
<evidence type="ECO:0000256" key="2">
    <source>
        <dbReference type="ARBA" id="ARBA00022679"/>
    </source>
</evidence>
<accession>A0A379JFM7</accession>
<keyword evidence="2 5" id="KW-0808">Transferase</keyword>
<reference evidence="6 7" key="1">
    <citation type="submission" date="2018-06" db="EMBL/GenBank/DDBJ databases">
        <authorList>
            <consortium name="Pathogen Informatics"/>
            <person name="Doyle S."/>
        </authorList>
    </citation>
    <scope>NUCLEOTIDE SEQUENCE [LARGE SCALE GENOMIC DNA]</scope>
    <source>
        <strain evidence="6 7">NCTC1934</strain>
    </source>
</reference>
<comment type="function">
    <text evidence="4 5">Removes the 2'-phosphate from RNA via an intermediate in which the phosphate is ADP-ribosylated by NAD followed by a presumed transesterification to release the RNA and generate ADP-ribose 1''-2''-cyclic phosphate (APPR&gt;P). May function as an ADP-ribosylase.</text>
</comment>
<evidence type="ECO:0000313" key="7">
    <source>
        <dbReference type="Proteomes" id="UP000255467"/>
    </source>
</evidence>
<dbReference type="InterPro" id="IPR042080">
    <property type="entry name" value="RNA_2'-PTrans_N"/>
</dbReference>
<dbReference type="SUPFAM" id="SSF56399">
    <property type="entry name" value="ADP-ribosylation"/>
    <property type="match status" value="1"/>
</dbReference>
<keyword evidence="7" id="KW-1185">Reference proteome</keyword>
<evidence type="ECO:0000313" key="6">
    <source>
        <dbReference type="EMBL" id="SUD47449.1"/>
    </source>
</evidence>
<dbReference type="EMBL" id="UGRY01000003">
    <property type="protein sequence ID" value="SUD47449.1"/>
    <property type="molecule type" value="Genomic_DNA"/>
</dbReference>
<dbReference type="Proteomes" id="UP000255467">
    <property type="component" value="Unassembled WGS sequence"/>
</dbReference>